<evidence type="ECO:0000256" key="1">
    <source>
        <dbReference type="ARBA" id="ARBA00004141"/>
    </source>
</evidence>
<dbReference type="InterPro" id="IPR012506">
    <property type="entry name" value="TMEM86B-like"/>
</dbReference>
<feature type="transmembrane region" description="Helical" evidence="6">
    <location>
        <begin position="96"/>
        <end position="113"/>
    </location>
</feature>
<evidence type="ECO:0000256" key="4">
    <source>
        <dbReference type="ARBA" id="ARBA00022989"/>
    </source>
</evidence>
<dbReference type="AlphaFoldDB" id="A0A2A4G371"/>
<evidence type="ECO:0000256" key="2">
    <source>
        <dbReference type="ARBA" id="ARBA00007375"/>
    </source>
</evidence>
<proteinExistence type="inferred from homology"/>
<evidence type="ECO:0000256" key="3">
    <source>
        <dbReference type="ARBA" id="ARBA00022692"/>
    </source>
</evidence>
<gene>
    <name evidence="7" type="ORF">B7P33_14485</name>
</gene>
<feature type="transmembrane region" description="Helical" evidence="6">
    <location>
        <begin position="148"/>
        <end position="169"/>
    </location>
</feature>
<dbReference type="GO" id="GO:0016787">
    <property type="term" value="F:hydrolase activity"/>
    <property type="evidence" value="ECO:0007669"/>
    <property type="project" value="TreeGrafter"/>
</dbReference>
<feature type="transmembrane region" description="Helical" evidence="6">
    <location>
        <begin position="176"/>
        <end position="201"/>
    </location>
</feature>
<dbReference type="OrthoDB" id="5651790at2"/>
<feature type="transmembrane region" description="Helical" evidence="6">
    <location>
        <begin position="207"/>
        <end position="227"/>
    </location>
</feature>
<feature type="transmembrane region" description="Helical" evidence="6">
    <location>
        <begin position="48"/>
        <end position="66"/>
    </location>
</feature>
<sequence length="231" mass="25107">MKDLYFHTPTKPKSIMGKLDNFSWIFACILAFELVVINVPALAELRMISKPAIVISLLVFVSTRTFGGEGKLLLLLALLFCLAGDLFLMFDGYFVAGLAAFLVGHVFYTLLLFHNNGLRSQGILLLSACLALLVGVILYLVLPQLGELLPYVIAYMLVISAMAISSFTTKVAYPKLAFTLCLVGALLFVISDSLLALNAFYKPFEGAGTAVMATYGLAQYFLVRGVVKAKA</sequence>
<keyword evidence="3 6" id="KW-0812">Transmembrane</keyword>
<comment type="subcellular location">
    <subcellularLocation>
        <location evidence="1">Membrane</location>
        <topology evidence="1">Multi-pass membrane protein</topology>
    </subcellularLocation>
</comment>
<feature type="transmembrane region" description="Helical" evidence="6">
    <location>
        <begin position="73"/>
        <end position="90"/>
    </location>
</feature>
<comment type="caution">
    <text evidence="7">The sequence shown here is derived from an EMBL/GenBank/DDBJ whole genome shotgun (WGS) entry which is preliminary data.</text>
</comment>
<protein>
    <recommendedName>
        <fullName evidence="9">Lysoplasmalogenase</fullName>
    </recommendedName>
</protein>
<evidence type="ECO:0000313" key="7">
    <source>
        <dbReference type="EMBL" id="PCE63419.1"/>
    </source>
</evidence>
<accession>A0A2A4G371</accession>
<keyword evidence="4 6" id="KW-1133">Transmembrane helix</keyword>
<name>A0A2A4G371_9FLAO</name>
<dbReference type="Proteomes" id="UP000219559">
    <property type="component" value="Unassembled WGS sequence"/>
</dbReference>
<keyword evidence="5 6" id="KW-0472">Membrane</keyword>
<feature type="transmembrane region" description="Helical" evidence="6">
    <location>
        <begin position="122"/>
        <end position="142"/>
    </location>
</feature>
<dbReference type="PANTHER" id="PTHR31885">
    <property type="entry name" value="GH04784P"/>
    <property type="match status" value="1"/>
</dbReference>
<dbReference type="GO" id="GO:0016020">
    <property type="term" value="C:membrane"/>
    <property type="evidence" value="ECO:0007669"/>
    <property type="project" value="UniProtKB-SubCell"/>
</dbReference>
<evidence type="ECO:0008006" key="9">
    <source>
        <dbReference type="Google" id="ProtNLM"/>
    </source>
</evidence>
<comment type="similarity">
    <text evidence="2">Belongs to the TMEM86 family.</text>
</comment>
<dbReference type="PANTHER" id="PTHR31885:SF6">
    <property type="entry name" value="GH04784P"/>
    <property type="match status" value="1"/>
</dbReference>
<feature type="transmembrane region" description="Helical" evidence="6">
    <location>
        <begin position="21"/>
        <end position="42"/>
    </location>
</feature>
<keyword evidence="8" id="KW-1185">Reference proteome</keyword>
<evidence type="ECO:0000256" key="5">
    <source>
        <dbReference type="ARBA" id="ARBA00023136"/>
    </source>
</evidence>
<organism evidence="7 8">
    <name type="scientific">Sediminicola luteus</name>
    <dbReference type="NCBI Taxonomy" id="319238"/>
    <lineage>
        <taxon>Bacteria</taxon>
        <taxon>Pseudomonadati</taxon>
        <taxon>Bacteroidota</taxon>
        <taxon>Flavobacteriia</taxon>
        <taxon>Flavobacteriales</taxon>
        <taxon>Flavobacteriaceae</taxon>
        <taxon>Sediminicola</taxon>
    </lineage>
</organism>
<dbReference type="EMBL" id="NBWU01000005">
    <property type="protein sequence ID" value="PCE63419.1"/>
    <property type="molecule type" value="Genomic_DNA"/>
</dbReference>
<evidence type="ECO:0000313" key="8">
    <source>
        <dbReference type="Proteomes" id="UP000219559"/>
    </source>
</evidence>
<evidence type="ECO:0000256" key="6">
    <source>
        <dbReference type="SAM" id="Phobius"/>
    </source>
</evidence>
<dbReference type="Pfam" id="PF07947">
    <property type="entry name" value="YhhN"/>
    <property type="match status" value="1"/>
</dbReference>
<reference evidence="7 8" key="1">
    <citation type="submission" date="2017-04" db="EMBL/GenBank/DDBJ databases">
        <title>A new member of the family Flavobacteriaceae isolated from ascidians.</title>
        <authorList>
            <person name="Chen L."/>
        </authorList>
    </citation>
    <scope>NUCLEOTIDE SEQUENCE [LARGE SCALE GENOMIC DNA]</scope>
    <source>
        <strain evidence="7 8">HQA918</strain>
    </source>
</reference>